<sequence length="185" mass="21398">MTHTASTKNTKKIEERCSEGSPLRFSPPPFDVPSLFKIETERGTRCCHHHRGALNRLELLHESRCFAVTRIRIAREFVSLVLWSRAPDPAGVAKPPPLHSPCRFRCHRYEGDESYSSHPARLNNKRKVNLSIYLVTYKCQNPSTLDFTVHFHVAWLGCSFADFLFPLLFQLVDFFSFPEHYLCAF</sequence>
<proteinExistence type="predicted"/>
<evidence type="ECO:0000313" key="3">
    <source>
        <dbReference type="Proteomes" id="UP001372338"/>
    </source>
</evidence>
<organism evidence="2 3">
    <name type="scientific">Crotalaria pallida</name>
    <name type="common">Smooth rattlebox</name>
    <name type="synonym">Crotalaria striata</name>
    <dbReference type="NCBI Taxonomy" id="3830"/>
    <lineage>
        <taxon>Eukaryota</taxon>
        <taxon>Viridiplantae</taxon>
        <taxon>Streptophyta</taxon>
        <taxon>Embryophyta</taxon>
        <taxon>Tracheophyta</taxon>
        <taxon>Spermatophyta</taxon>
        <taxon>Magnoliopsida</taxon>
        <taxon>eudicotyledons</taxon>
        <taxon>Gunneridae</taxon>
        <taxon>Pentapetalae</taxon>
        <taxon>rosids</taxon>
        <taxon>fabids</taxon>
        <taxon>Fabales</taxon>
        <taxon>Fabaceae</taxon>
        <taxon>Papilionoideae</taxon>
        <taxon>50 kb inversion clade</taxon>
        <taxon>genistoids sensu lato</taxon>
        <taxon>core genistoids</taxon>
        <taxon>Crotalarieae</taxon>
        <taxon>Crotalaria</taxon>
    </lineage>
</organism>
<evidence type="ECO:0000256" key="1">
    <source>
        <dbReference type="SAM" id="MobiDB-lite"/>
    </source>
</evidence>
<gene>
    <name evidence="2" type="ORF">RIF29_41278</name>
</gene>
<accession>A0AAN9E597</accession>
<dbReference type="Proteomes" id="UP001372338">
    <property type="component" value="Unassembled WGS sequence"/>
</dbReference>
<protein>
    <submittedName>
        <fullName evidence="2">Uncharacterized protein</fullName>
    </submittedName>
</protein>
<name>A0AAN9E597_CROPI</name>
<reference evidence="2 3" key="1">
    <citation type="submission" date="2024-01" db="EMBL/GenBank/DDBJ databases">
        <title>The genomes of 5 underutilized Papilionoideae crops provide insights into root nodulation and disease resistanc.</title>
        <authorList>
            <person name="Yuan L."/>
        </authorList>
    </citation>
    <scope>NUCLEOTIDE SEQUENCE [LARGE SCALE GENOMIC DNA]</scope>
    <source>
        <strain evidence="2">ZHUSHIDOU_FW_LH</strain>
        <tissue evidence="2">Leaf</tissue>
    </source>
</reference>
<keyword evidence="3" id="KW-1185">Reference proteome</keyword>
<feature type="region of interest" description="Disordered" evidence="1">
    <location>
        <begin position="1"/>
        <end position="22"/>
    </location>
</feature>
<dbReference type="AlphaFoldDB" id="A0AAN9E597"/>
<evidence type="ECO:0000313" key="2">
    <source>
        <dbReference type="EMBL" id="KAK7246410.1"/>
    </source>
</evidence>
<comment type="caution">
    <text evidence="2">The sequence shown here is derived from an EMBL/GenBank/DDBJ whole genome shotgun (WGS) entry which is preliminary data.</text>
</comment>
<dbReference type="EMBL" id="JAYWIO010000008">
    <property type="protein sequence ID" value="KAK7246410.1"/>
    <property type="molecule type" value="Genomic_DNA"/>
</dbReference>